<accession>A0A1I7JXW2</accession>
<keyword evidence="2" id="KW-1185">Reference proteome</keyword>
<dbReference type="STRING" id="343013.SAMN04489707_103339"/>
<name>A0A1I7JXW2_9BURK</name>
<evidence type="ECO:0000313" key="1">
    <source>
        <dbReference type="EMBL" id="SFU90070.1"/>
    </source>
</evidence>
<organism evidence="1 2">
    <name type="scientific">Paenacidovorax caeni</name>
    <dbReference type="NCBI Taxonomy" id="343013"/>
    <lineage>
        <taxon>Bacteria</taxon>
        <taxon>Pseudomonadati</taxon>
        <taxon>Pseudomonadota</taxon>
        <taxon>Betaproteobacteria</taxon>
        <taxon>Burkholderiales</taxon>
        <taxon>Comamonadaceae</taxon>
        <taxon>Paenacidovorax</taxon>
    </lineage>
</organism>
<gene>
    <name evidence="1" type="ORF">SAMN04489707_103339</name>
</gene>
<evidence type="ECO:0000313" key="2">
    <source>
        <dbReference type="Proteomes" id="UP000183656"/>
    </source>
</evidence>
<sequence length="304" mass="34313">MAQRQLALAYEEPFDVAVNEPLLYHDAERFGFTALLRPGGKPRQLSVRLKDLPTVLRQQCPGGTDLYIAQNEFFRPNRQVVNCSRLTSCYVDLDTYKLDALYGKPAEALTDRLLRQCDDEQLPPPSIVVYSGRGLQAKWLLERPIPPSALPRWQALQAELGRRLLPMGADLRALDASRVLRLVGSVNSRSGDVVRVVHLQRLPTFGSTIGPEGVAVYPFDSFFDDVLPLTRQELAQHRAEIIERTEVDKRLRPKPAESDRPIKRLQLVEPGRHSSARRIIPSELAWARLTDGATTRIRVLIRTA</sequence>
<reference evidence="1 2" key="1">
    <citation type="submission" date="2016-10" db="EMBL/GenBank/DDBJ databases">
        <authorList>
            <person name="de Groot N.N."/>
        </authorList>
    </citation>
    <scope>NUCLEOTIDE SEQUENCE [LARGE SCALE GENOMIC DNA]</scope>
    <source>
        <strain evidence="1 2">R-24608</strain>
    </source>
</reference>
<proteinExistence type="predicted"/>
<dbReference type="OrthoDB" id="6008408at2"/>
<dbReference type="Proteomes" id="UP000183656">
    <property type="component" value="Unassembled WGS sequence"/>
</dbReference>
<dbReference type="RefSeq" id="WP_054256910.1">
    <property type="nucleotide sequence ID" value="NZ_CYIG01000028.1"/>
</dbReference>
<protein>
    <submittedName>
        <fullName evidence="1">Uncharacterized protein</fullName>
    </submittedName>
</protein>
<dbReference type="EMBL" id="FPBX01000033">
    <property type="protein sequence ID" value="SFU90070.1"/>
    <property type="molecule type" value="Genomic_DNA"/>
</dbReference>
<dbReference type="AlphaFoldDB" id="A0A1I7JXW2"/>